<feature type="chain" id="PRO_5017289336" evidence="2">
    <location>
        <begin position="25"/>
        <end position="149"/>
    </location>
</feature>
<evidence type="ECO:0000256" key="1">
    <source>
        <dbReference type="SAM" id="MobiDB-lite"/>
    </source>
</evidence>
<evidence type="ECO:0000259" key="3">
    <source>
        <dbReference type="Pfam" id="PF13511"/>
    </source>
</evidence>
<feature type="domain" description="DUF4124" evidence="3">
    <location>
        <begin position="14"/>
        <end position="61"/>
    </location>
</feature>
<gene>
    <name evidence="4" type="ORF">D5R81_16140</name>
</gene>
<accession>A0A3A6TPR6</accession>
<dbReference type="InterPro" id="IPR025392">
    <property type="entry name" value="DUF4124"/>
</dbReference>
<name>A0A3A6TPR6_9GAMM</name>
<dbReference type="Pfam" id="PF13511">
    <property type="entry name" value="DUF4124"/>
    <property type="match status" value="1"/>
</dbReference>
<dbReference type="Proteomes" id="UP000273022">
    <property type="component" value="Unassembled WGS sequence"/>
</dbReference>
<keyword evidence="2" id="KW-0732">Signal</keyword>
<evidence type="ECO:0000313" key="5">
    <source>
        <dbReference type="Proteomes" id="UP000273022"/>
    </source>
</evidence>
<comment type="caution">
    <text evidence="4">The sequence shown here is derived from an EMBL/GenBank/DDBJ whole genome shotgun (WGS) entry which is preliminary data.</text>
</comment>
<feature type="compositionally biased region" description="Polar residues" evidence="1">
    <location>
        <begin position="67"/>
        <end position="85"/>
    </location>
</feature>
<dbReference type="RefSeq" id="WP_121854655.1">
    <property type="nucleotide sequence ID" value="NZ_CP037952.1"/>
</dbReference>
<keyword evidence="5" id="KW-1185">Reference proteome</keyword>
<feature type="signal peptide" evidence="2">
    <location>
        <begin position="1"/>
        <end position="24"/>
    </location>
</feature>
<sequence>MFTFNVRQLRFVFLLTCACFSANATVIYKWVDKKGVTHFSQVRPVNQKFEEINSHSLEPAKVGSVAPTKQNTEVGQPHSQAASTESKLQASEICDRAKHSLNLLTTHTNLIKQADDGSKATTLTEAQRQEEIIQQRKRVKLFCPETKKH</sequence>
<dbReference type="OrthoDB" id="7068596at2"/>
<protein>
    <submittedName>
        <fullName evidence="4">DUF4124 domain-containing protein</fullName>
    </submittedName>
</protein>
<organism evidence="4 5">
    <name type="scientific">Parashewanella spongiae</name>
    <dbReference type="NCBI Taxonomy" id="342950"/>
    <lineage>
        <taxon>Bacteria</taxon>
        <taxon>Pseudomonadati</taxon>
        <taxon>Pseudomonadota</taxon>
        <taxon>Gammaproteobacteria</taxon>
        <taxon>Alteromonadales</taxon>
        <taxon>Shewanellaceae</taxon>
        <taxon>Parashewanella</taxon>
    </lineage>
</organism>
<proteinExistence type="predicted"/>
<evidence type="ECO:0000313" key="4">
    <source>
        <dbReference type="EMBL" id="RJY07276.1"/>
    </source>
</evidence>
<reference evidence="4 5" key="1">
    <citation type="submission" date="2018-09" db="EMBL/GenBank/DDBJ databases">
        <title>Phylogeny of the Shewanellaceae, and recommendation for two new genera, Pseudoshewanella and Parashewanella.</title>
        <authorList>
            <person name="Wang G."/>
        </authorList>
    </citation>
    <scope>NUCLEOTIDE SEQUENCE [LARGE SCALE GENOMIC DNA]</scope>
    <source>
        <strain evidence="4 5">KCTC 22492</strain>
    </source>
</reference>
<feature type="region of interest" description="Disordered" evidence="1">
    <location>
        <begin position="60"/>
        <end position="85"/>
    </location>
</feature>
<dbReference type="AlphaFoldDB" id="A0A3A6TPR6"/>
<dbReference type="EMBL" id="QYYH01000127">
    <property type="protein sequence ID" value="RJY07276.1"/>
    <property type="molecule type" value="Genomic_DNA"/>
</dbReference>
<evidence type="ECO:0000256" key="2">
    <source>
        <dbReference type="SAM" id="SignalP"/>
    </source>
</evidence>